<proteinExistence type="predicted"/>
<gene>
    <name evidence="2" type="ORF">L9F63_000551</name>
</gene>
<dbReference type="EMBL" id="JASPKZ010000024">
    <property type="protein sequence ID" value="KAJ9601256.1"/>
    <property type="molecule type" value="Genomic_DNA"/>
</dbReference>
<keyword evidence="1" id="KW-0472">Membrane</keyword>
<reference evidence="2" key="1">
    <citation type="journal article" date="2023" name="IScience">
        <title>Live-bearing cockroach genome reveals convergent evolutionary mechanisms linked to viviparity in insects and beyond.</title>
        <authorList>
            <person name="Fouks B."/>
            <person name="Harrison M.C."/>
            <person name="Mikhailova A.A."/>
            <person name="Marchal E."/>
            <person name="English S."/>
            <person name="Carruthers M."/>
            <person name="Jennings E.C."/>
            <person name="Chiamaka E.L."/>
            <person name="Frigard R.A."/>
            <person name="Pippel M."/>
            <person name="Attardo G.M."/>
            <person name="Benoit J.B."/>
            <person name="Bornberg-Bauer E."/>
            <person name="Tobe S.S."/>
        </authorList>
    </citation>
    <scope>NUCLEOTIDE SEQUENCE</scope>
    <source>
        <strain evidence="2">Stay&amp;Tobe</strain>
    </source>
</reference>
<evidence type="ECO:0000313" key="3">
    <source>
        <dbReference type="Proteomes" id="UP001233999"/>
    </source>
</evidence>
<reference evidence="2" key="2">
    <citation type="submission" date="2023-05" db="EMBL/GenBank/DDBJ databases">
        <authorList>
            <person name="Fouks B."/>
        </authorList>
    </citation>
    <scope>NUCLEOTIDE SEQUENCE</scope>
    <source>
        <strain evidence="2">Stay&amp;Tobe</strain>
        <tissue evidence="2">Testes</tissue>
    </source>
</reference>
<keyword evidence="3" id="KW-1185">Reference proteome</keyword>
<dbReference type="AlphaFoldDB" id="A0AAD8ET25"/>
<feature type="non-terminal residue" evidence="2">
    <location>
        <position position="1"/>
    </location>
</feature>
<accession>A0AAD8ET25</accession>
<keyword evidence="1" id="KW-0812">Transmembrane</keyword>
<evidence type="ECO:0000313" key="2">
    <source>
        <dbReference type="EMBL" id="KAJ9601256.1"/>
    </source>
</evidence>
<feature type="transmembrane region" description="Helical" evidence="1">
    <location>
        <begin position="53"/>
        <end position="80"/>
    </location>
</feature>
<feature type="transmembrane region" description="Helical" evidence="1">
    <location>
        <begin position="214"/>
        <end position="234"/>
    </location>
</feature>
<evidence type="ECO:0008006" key="4">
    <source>
        <dbReference type="Google" id="ProtNLM"/>
    </source>
</evidence>
<protein>
    <recommendedName>
        <fullName evidence="4">Odorant receptor</fullName>
    </recommendedName>
</protein>
<comment type="caution">
    <text evidence="2">The sequence shown here is derived from an EMBL/GenBank/DDBJ whole genome shotgun (WGS) entry which is preliminary data.</text>
</comment>
<dbReference type="Proteomes" id="UP001233999">
    <property type="component" value="Unassembled WGS sequence"/>
</dbReference>
<keyword evidence="1" id="KW-1133">Transmembrane helix</keyword>
<organism evidence="2 3">
    <name type="scientific">Diploptera punctata</name>
    <name type="common">Pacific beetle cockroach</name>
    <dbReference type="NCBI Taxonomy" id="6984"/>
    <lineage>
        <taxon>Eukaryota</taxon>
        <taxon>Metazoa</taxon>
        <taxon>Ecdysozoa</taxon>
        <taxon>Arthropoda</taxon>
        <taxon>Hexapoda</taxon>
        <taxon>Insecta</taxon>
        <taxon>Pterygota</taxon>
        <taxon>Neoptera</taxon>
        <taxon>Polyneoptera</taxon>
        <taxon>Dictyoptera</taxon>
        <taxon>Blattodea</taxon>
        <taxon>Blaberoidea</taxon>
        <taxon>Blaberidae</taxon>
        <taxon>Diplopterinae</taxon>
        <taxon>Diploptera</taxon>
    </lineage>
</organism>
<feature type="transmembrane region" description="Helical" evidence="1">
    <location>
        <begin position="150"/>
        <end position="169"/>
    </location>
</feature>
<evidence type="ECO:0000256" key="1">
    <source>
        <dbReference type="SAM" id="Phobius"/>
    </source>
</evidence>
<feature type="transmembrane region" description="Helical" evidence="1">
    <location>
        <begin position="86"/>
        <end position="109"/>
    </location>
</feature>
<name>A0AAD8ET25_DIPPU</name>
<sequence length="259" mass="30193">MKTGKEIFLKKDEGRKSTEEKNEFMAIQLKLFTFCGALPPKNILQEKSWKLKLYNGLISVLLVSYVLVISMQLVAAYIYSQTVSDFSVSLFEITASILIISMICHFNLYRNQTYSIALKVQEAFKNQIKHFSIKTEHHNILSERAAKNKIIVWTTIIVISVFSPTWYAGPFMIALTTKTARIEYIGNFFCYRSWLPPNVYQTPTYQIYFCYQLFYIYLVTVNYLSCFTFFYAIVSFASAHFNLLAELIREVDHYIECSN</sequence>